<evidence type="ECO:0000313" key="1">
    <source>
        <dbReference type="EMBL" id="RGL09482.1"/>
    </source>
</evidence>
<organism evidence="1 2">
    <name type="scientific">Collinsella tanakaei</name>
    <dbReference type="NCBI Taxonomy" id="626935"/>
    <lineage>
        <taxon>Bacteria</taxon>
        <taxon>Bacillati</taxon>
        <taxon>Actinomycetota</taxon>
        <taxon>Coriobacteriia</taxon>
        <taxon>Coriobacteriales</taxon>
        <taxon>Coriobacteriaceae</taxon>
        <taxon>Collinsella</taxon>
    </lineage>
</organism>
<name>A0A3E4QQT2_9ACTN</name>
<gene>
    <name evidence="1" type="ORF">DXC81_07715</name>
</gene>
<dbReference type="GeneID" id="62758852"/>
<dbReference type="RefSeq" id="WP_009141158.1">
    <property type="nucleotide sequence ID" value="NZ_CABKQG010000003.1"/>
</dbReference>
<protein>
    <submittedName>
        <fullName evidence="1">Uncharacterized protein</fullName>
    </submittedName>
</protein>
<accession>A0A3E4QQT2</accession>
<dbReference type="Proteomes" id="UP000260943">
    <property type="component" value="Unassembled WGS sequence"/>
</dbReference>
<evidence type="ECO:0000313" key="2">
    <source>
        <dbReference type="Proteomes" id="UP000260943"/>
    </source>
</evidence>
<dbReference type="AlphaFoldDB" id="A0A3E4QQT2"/>
<sequence length="107" mass="11900">METFGMISFALLIYLICTVPTKKDLKRFLESANGSRANKYREALSSRMGTRCSVTLADATIATEGITLTGTLRDVDDEWALFEVEQKKGGARLTAVRLDSIESFEEK</sequence>
<reference evidence="1 2" key="1">
    <citation type="submission" date="2018-08" db="EMBL/GenBank/DDBJ databases">
        <title>A genome reference for cultivated species of the human gut microbiota.</title>
        <authorList>
            <person name="Zou Y."/>
            <person name="Xue W."/>
            <person name="Luo G."/>
        </authorList>
    </citation>
    <scope>NUCLEOTIDE SEQUENCE [LARGE SCALE GENOMIC DNA]</scope>
    <source>
        <strain evidence="1 2">TF08-14</strain>
    </source>
</reference>
<proteinExistence type="predicted"/>
<comment type="caution">
    <text evidence="1">The sequence shown here is derived from an EMBL/GenBank/DDBJ whole genome shotgun (WGS) entry which is preliminary data.</text>
</comment>
<dbReference type="EMBL" id="QSRJ01000009">
    <property type="protein sequence ID" value="RGL09482.1"/>
    <property type="molecule type" value="Genomic_DNA"/>
</dbReference>